<dbReference type="EMBL" id="BARU01018238">
    <property type="protein sequence ID" value="GAH54124.1"/>
    <property type="molecule type" value="Genomic_DNA"/>
</dbReference>
<organism evidence="1">
    <name type="scientific">marine sediment metagenome</name>
    <dbReference type="NCBI Taxonomy" id="412755"/>
    <lineage>
        <taxon>unclassified sequences</taxon>
        <taxon>metagenomes</taxon>
        <taxon>ecological metagenomes</taxon>
    </lineage>
</organism>
<feature type="non-terminal residue" evidence="1">
    <location>
        <position position="1"/>
    </location>
</feature>
<name>X1HJW9_9ZZZZ</name>
<comment type="caution">
    <text evidence="1">The sequence shown here is derived from an EMBL/GenBank/DDBJ whole genome shotgun (WGS) entry which is preliminary data.</text>
</comment>
<gene>
    <name evidence="1" type="ORF">S03H2_30163</name>
</gene>
<dbReference type="AlphaFoldDB" id="X1HJW9"/>
<evidence type="ECO:0000313" key="1">
    <source>
        <dbReference type="EMBL" id="GAH54124.1"/>
    </source>
</evidence>
<protein>
    <submittedName>
        <fullName evidence="1">Uncharacterized protein</fullName>
    </submittedName>
</protein>
<reference evidence="1" key="1">
    <citation type="journal article" date="2014" name="Front. Microbiol.">
        <title>High frequency of phylogenetically diverse reductive dehalogenase-homologous genes in deep subseafloor sedimentary metagenomes.</title>
        <authorList>
            <person name="Kawai M."/>
            <person name="Futagami T."/>
            <person name="Toyoda A."/>
            <person name="Takaki Y."/>
            <person name="Nishi S."/>
            <person name="Hori S."/>
            <person name="Arai W."/>
            <person name="Tsubouchi T."/>
            <person name="Morono Y."/>
            <person name="Uchiyama I."/>
            <person name="Ito T."/>
            <person name="Fujiyama A."/>
            <person name="Inagaki F."/>
            <person name="Takami H."/>
        </authorList>
    </citation>
    <scope>NUCLEOTIDE SEQUENCE</scope>
    <source>
        <strain evidence="1">Expedition CK06-06</strain>
    </source>
</reference>
<sequence length="294" mass="33169">GSLLADIPEISELPAGIQNLVRVLAQPPSAGFGDLVKLTGAETVAEVIKDAIEPSMNMLKRAINRRSLETWLNPLQAVTLSSRKKIPDEYFYLLTASAGYDKIVADSLFTAEQPYPTIPDLVLYSRYHGDPDNVWSTLQDFYNVDPVDFKVWDWLGKQRLSTLHAQTLYKRGFYDESSFYNEIARIGWHSVDQNAIRDLAYLLPNSMLLVQGGLVQGIENDKIIESISKGDIHPDYAQTYLDAILTKPASQDIVAYELRQDNALINLPEQLRKVGIHPDYYKLYQELALQIPPV</sequence>
<proteinExistence type="predicted"/>
<accession>X1HJW9</accession>
<feature type="non-terminal residue" evidence="1">
    <location>
        <position position="294"/>
    </location>
</feature>